<sequence>MLAASLDQGMLVCGAGRKTKNLLRYLNISGLSIIQDLIKEISLSLRGSNTTPGRLFSQSCVPRTLRGLVYRITYSSLVEENLGIRGAQPAGFLYKSSWGIVYDFYFWKICLGNKVVLGNDLS</sequence>
<dbReference type="AlphaFoldDB" id="A0AAE1DU48"/>
<name>A0AAE1DU48_9GAST</name>
<proteinExistence type="predicted"/>
<reference evidence="1" key="1">
    <citation type="journal article" date="2023" name="G3 (Bethesda)">
        <title>A reference genome for the long-term kleptoplast-retaining sea slug Elysia crispata morphotype clarki.</title>
        <authorList>
            <person name="Eastman K.E."/>
            <person name="Pendleton A.L."/>
            <person name="Shaikh M.A."/>
            <person name="Suttiyut T."/>
            <person name="Ogas R."/>
            <person name="Tomko P."/>
            <person name="Gavelis G."/>
            <person name="Widhalm J.R."/>
            <person name="Wisecaver J.H."/>
        </authorList>
    </citation>
    <scope>NUCLEOTIDE SEQUENCE</scope>
    <source>
        <strain evidence="1">ECLA1</strain>
    </source>
</reference>
<evidence type="ECO:0000313" key="2">
    <source>
        <dbReference type="Proteomes" id="UP001283361"/>
    </source>
</evidence>
<dbReference type="EMBL" id="JAWDGP010002459">
    <property type="protein sequence ID" value="KAK3783044.1"/>
    <property type="molecule type" value="Genomic_DNA"/>
</dbReference>
<gene>
    <name evidence="1" type="ORF">RRG08_018876</name>
</gene>
<evidence type="ECO:0000313" key="1">
    <source>
        <dbReference type="EMBL" id="KAK3783044.1"/>
    </source>
</evidence>
<organism evidence="1 2">
    <name type="scientific">Elysia crispata</name>
    <name type="common">lettuce slug</name>
    <dbReference type="NCBI Taxonomy" id="231223"/>
    <lineage>
        <taxon>Eukaryota</taxon>
        <taxon>Metazoa</taxon>
        <taxon>Spiralia</taxon>
        <taxon>Lophotrochozoa</taxon>
        <taxon>Mollusca</taxon>
        <taxon>Gastropoda</taxon>
        <taxon>Heterobranchia</taxon>
        <taxon>Euthyneura</taxon>
        <taxon>Panpulmonata</taxon>
        <taxon>Sacoglossa</taxon>
        <taxon>Placobranchoidea</taxon>
        <taxon>Plakobranchidae</taxon>
        <taxon>Elysia</taxon>
    </lineage>
</organism>
<accession>A0AAE1DU48</accession>
<comment type="caution">
    <text evidence="1">The sequence shown here is derived from an EMBL/GenBank/DDBJ whole genome shotgun (WGS) entry which is preliminary data.</text>
</comment>
<keyword evidence="2" id="KW-1185">Reference proteome</keyword>
<protein>
    <submittedName>
        <fullName evidence="1">Uncharacterized protein</fullName>
    </submittedName>
</protein>
<dbReference type="Proteomes" id="UP001283361">
    <property type="component" value="Unassembled WGS sequence"/>
</dbReference>